<dbReference type="GO" id="GO:0010628">
    <property type="term" value="P:positive regulation of gene expression"/>
    <property type="evidence" value="ECO:0007669"/>
    <property type="project" value="TreeGrafter"/>
</dbReference>
<feature type="compositionally biased region" description="Pro residues" evidence="10">
    <location>
        <begin position="262"/>
        <end position="285"/>
    </location>
</feature>
<evidence type="ECO:0000256" key="10">
    <source>
        <dbReference type="SAM" id="MobiDB-lite"/>
    </source>
</evidence>
<feature type="compositionally biased region" description="Polar residues" evidence="10">
    <location>
        <begin position="182"/>
        <end position="191"/>
    </location>
</feature>
<evidence type="ECO:0000313" key="12">
    <source>
        <dbReference type="EnsemblMetazoa" id="XP_019856466.1"/>
    </source>
</evidence>
<keyword evidence="6" id="KW-0804">Transcription</keyword>
<feature type="region of interest" description="Disordered" evidence="10">
    <location>
        <begin position="143"/>
        <end position="191"/>
    </location>
</feature>
<reference evidence="13" key="1">
    <citation type="journal article" date="2010" name="Nature">
        <title>The Amphimedon queenslandica genome and the evolution of animal complexity.</title>
        <authorList>
            <person name="Srivastava M."/>
            <person name="Simakov O."/>
            <person name="Chapman J."/>
            <person name="Fahey B."/>
            <person name="Gauthier M.E."/>
            <person name="Mitros T."/>
            <person name="Richards G.S."/>
            <person name="Conaco C."/>
            <person name="Dacre M."/>
            <person name="Hellsten U."/>
            <person name="Larroux C."/>
            <person name="Putnam N.H."/>
            <person name="Stanke M."/>
            <person name="Adamska M."/>
            <person name="Darling A."/>
            <person name="Degnan S.M."/>
            <person name="Oakley T.H."/>
            <person name="Plachetzki D.C."/>
            <person name="Zhai Y."/>
            <person name="Adamski M."/>
            <person name="Calcino A."/>
            <person name="Cummins S.F."/>
            <person name="Goodstein D.M."/>
            <person name="Harris C."/>
            <person name="Jackson D.J."/>
            <person name="Leys S.P."/>
            <person name="Shu S."/>
            <person name="Woodcroft B.J."/>
            <person name="Vervoort M."/>
            <person name="Kosik K.S."/>
            <person name="Manning G."/>
            <person name="Degnan B.M."/>
            <person name="Rokhsar D.S."/>
        </authorList>
    </citation>
    <scope>NUCLEOTIDE SEQUENCE [LARGE SCALE GENOMIC DNA]</scope>
</reference>
<feature type="compositionally biased region" description="Low complexity" evidence="10">
    <location>
        <begin position="143"/>
        <end position="153"/>
    </location>
</feature>
<feature type="region of interest" description="Disordered" evidence="10">
    <location>
        <begin position="85"/>
        <end position="131"/>
    </location>
</feature>
<feature type="compositionally biased region" description="Polar residues" evidence="10">
    <location>
        <begin position="241"/>
        <end position="260"/>
    </location>
</feature>
<protein>
    <recommendedName>
        <fullName evidence="3">Mediator of RNA polymerase II transcription subunit 26</fullName>
    </recommendedName>
    <alternativeName>
        <fullName evidence="8">Mediator complex subunit 26</fullName>
    </alternativeName>
</protein>
<feature type="compositionally biased region" description="Polar residues" evidence="10">
    <location>
        <begin position="327"/>
        <end position="354"/>
    </location>
</feature>
<evidence type="ECO:0000256" key="4">
    <source>
        <dbReference type="ARBA" id="ARBA00023015"/>
    </source>
</evidence>
<dbReference type="GO" id="GO:0003712">
    <property type="term" value="F:transcription coregulator activity"/>
    <property type="evidence" value="ECO:0007669"/>
    <property type="project" value="TreeGrafter"/>
</dbReference>
<dbReference type="Gene3D" id="1.20.930.10">
    <property type="entry name" value="Conserved domain common to transcription factors TFIIS, elongin A, CRSP70"/>
    <property type="match status" value="1"/>
</dbReference>
<comment type="similarity">
    <text evidence="2">Belongs to the Mediator complex subunit 26 family.</text>
</comment>
<dbReference type="InterPro" id="IPR003617">
    <property type="entry name" value="TFIIS/CRSP70_N_sub"/>
</dbReference>
<dbReference type="AlphaFoldDB" id="A0AAN0JI33"/>
<evidence type="ECO:0000256" key="3">
    <source>
        <dbReference type="ARBA" id="ARBA00019686"/>
    </source>
</evidence>
<keyword evidence="7 9" id="KW-0539">Nucleus</keyword>
<sequence>MPGTAQGIKEELLRAIDESGNVLDMKLLVSVLNDLESVRITAEDLTVTRLGLYINNARRQTKDKTLARRMKDLLKEWKILVQNSQSNGVAPPSQLTTPSISPAPLSTTPALALSEEPSSESGLVTPKQNPQLSHRKLLLSKLSAFKKPQTTPTATPPTIEPINTSHSLPLAPPPPLHVSNGKPGSTNNSLTIRYPLDRLPKQQETRGPLIVSISLSLIKLSGRNEAPPTEGVPLLHPGLNERSSPLSFQSLSPVSYQETRPSPLPPPSLSLPLPPPPSLSLPPSPSSLTPPLIVSIPLSLLTSPTLVPATRKPLPTTMQQVHEEETSSSGYLTNSVSGKTLRSISPEQPTSRLKTSPPLALPPPDCLPGFDGTIGSDGNWYSWTDVIHYPKPMVTVLPYVYIDGFDPNEM</sequence>
<dbReference type="Pfam" id="PF08711">
    <property type="entry name" value="Med26"/>
    <property type="match status" value="1"/>
</dbReference>
<keyword evidence="4" id="KW-0805">Transcription regulation</keyword>
<evidence type="ECO:0000256" key="8">
    <source>
        <dbReference type="ARBA" id="ARBA00031968"/>
    </source>
</evidence>
<name>A0AAN0JI33_AMPQE</name>
<evidence type="ECO:0000259" key="11">
    <source>
        <dbReference type="PROSITE" id="PS51319"/>
    </source>
</evidence>
<feature type="region of interest" description="Disordered" evidence="10">
    <location>
        <begin position="223"/>
        <end position="286"/>
    </location>
</feature>
<dbReference type="GO" id="GO:0016592">
    <property type="term" value="C:mediator complex"/>
    <property type="evidence" value="ECO:0007669"/>
    <property type="project" value="InterPro"/>
</dbReference>
<dbReference type="InterPro" id="IPR035441">
    <property type="entry name" value="TFIIS/LEDGF_dom_sf"/>
</dbReference>
<evidence type="ECO:0000256" key="9">
    <source>
        <dbReference type="PROSITE-ProRule" id="PRU00649"/>
    </source>
</evidence>
<feature type="compositionally biased region" description="Low complexity" evidence="10">
    <location>
        <begin position="109"/>
        <end position="121"/>
    </location>
</feature>
<dbReference type="InterPro" id="IPR017923">
    <property type="entry name" value="TFIIS_N"/>
</dbReference>
<proteinExistence type="inferred from homology"/>
<dbReference type="GO" id="GO:0006357">
    <property type="term" value="P:regulation of transcription by RNA polymerase II"/>
    <property type="evidence" value="ECO:0007669"/>
    <property type="project" value="InterPro"/>
</dbReference>
<evidence type="ECO:0000313" key="13">
    <source>
        <dbReference type="Proteomes" id="UP000007879"/>
    </source>
</evidence>
<dbReference type="EnsemblMetazoa" id="XM_020000907.1">
    <property type="protein sequence ID" value="XP_019856466.1"/>
    <property type="gene ID" value="LOC105314017"/>
</dbReference>
<dbReference type="SMART" id="SM00509">
    <property type="entry name" value="TFS2N"/>
    <property type="match status" value="1"/>
</dbReference>
<dbReference type="PANTHER" id="PTHR15201:SF1">
    <property type="entry name" value="MEDIATOR OF RNA POLYMERASE II TRANSCRIPTION SUBUNIT 26"/>
    <property type="match status" value="1"/>
</dbReference>
<dbReference type="PROSITE" id="PS51319">
    <property type="entry name" value="TFIIS_N"/>
    <property type="match status" value="1"/>
</dbReference>
<feature type="domain" description="TFIIS N-terminal" evidence="11">
    <location>
        <begin position="10"/>
        <end position="84"/>
    </location>
</feature>
<keyword evidence="13" id="KW-1185">Reference proteome</keyword>
<reference evidence="12" key="2">
    <citation type="submission" date="2024-06" db="UniProtKB">
        <authorList>
            <consortium name="EnsemblMetazoa"/>
        </authorList>
    </citation>
    <scope>IDENTIFICATION</scope>
</reference>
<dbReference type="GeneID" id="105314017"/>
<evidence type="ECO:0000256" key="5">
    <source>
        <dbReference type="ARBA" id="ARBA00023159"/>
    </source>
</evidence>
<dbReference type="PANTHER" id="PTHR15201">
    <property type="entry name" value="CRSP70"/>
    <property type="match status" value="1"/>
</dbReference>
<dbReference type="RefSeq" id="XP_019856466.1">
    <property type="nucleotide sequence ID" value="XM_020000907.1"/>
</dbReference>
<evidence type="ECO:0000256" key="2">
    <source>
        <dbReference type="ARBA" id="ARBA00009681"/>
    </source>
</evidence>
<accession>A0AAN0JI33</accession>
<dbReference type="SUPFAM" id="SSF47676">
    <property type="entry name" value="Conserved domain common to transcription factors TFIIS, elongin A, CRSP70"/>
    <property type="match status" value="1"/>
</dbReference>
<evidence type="ECO:0000256" key="1">
    <source>
        <dbReference type="ARBA" id="ARBA00004123"/>
    </source>
</evidence>
<dbReference type="InterPro" id="IPR042376">
    <property type="entry name" value="MED26"/>
</dbReference>
<organism evidence="12 13">
    <name type="scientific">Amphimedon queenslandica</name>
    <name type="common">Sponge</name>
    <dbReference type="NCBI Taxonomy" id="400682"/>
    <lineage>
        <taxon>Eukaryota</taxon>
        <taxon>Metazoa</taxon>
        <taxon>Porifera</taxon>
        <taxon>Demospongiae</taxon>
        <taxon>Heteroscleromorpha</taxon>
        <taxon>Haplosclerida</taxon>
        <taxon>Niphatidae</taxon>
        <taxon>Amphimedon</taxon>
    </lineage>
</organism>
<comment type="subcellular location">
    <subcellularLocation>
        <location evidence="1 9">Nucleus</location>
    </subcellularLocation>
</comment>
<dbReference type="Proteomes" id="UP000007879">
    <property type="component" value="Unassembled WGS sequence"/>
</dbReference>
<dbReference type="GO" id="GO:0070847">
    <property type="term" value="C:core mediator complex"/>
    <property type="evidence" value="ECO:0007669"/>
    <property type="project" value="TreeGrafter"/>
</dbReference>
<evidence type="ECO:0000256" key="6">
    <source>
        <dbReference type="ARBA" id="ARBA00023163"/>
    </source>
</evidence>
<feature type="region of interest" description="Disordered" evidence="10">
    <location>
        <begin position="321"/>
        <end position="361"/>
    </location>
</feature>
<evidence type="ECO:0000256" key="7">
    <source>
        <dbReference type="ARBA" id="ARBA00023242"/>
    </source>
</evidence>
<keyword evidence="5" id="KW-0010">Activator</keyword>
<feature type="compositionally biased region" description="Polar residues" evidence="10">
    <location>
        <begin position="85"/>
        <end position="108"/>
    </location>
</feature>